<feature type="transmembrane region" description="Helical" evidence="1">
    <location>
        <begin position="232"/>
        <end position="256"/>
    </location>
</feature>
<feature type="transmembrane region" description="Helical" evidence="1">
    <location>
        <begin position="17"/>
        <end position="38"/>
    </location>
</feature>
<accession>A0A2T1A630</accession>
<dbReference type="PANTHER" id="PTHR37305">
    <property type="entry name" value="INTEGRAL MEMBRANE PROTEIN-RELATED"/>
    <property type="match status" value="1"/>
</dbReference>
<keyword evidence="1" id="KW-1133">Transmembrane helix</keyword>
<gene>
    <name evidence="2" type="ORF">CLV47_101174</name>
</gene>
<reference evidence="2 3" key="1">
    <citation type="submission" date="2018-03" db="EMBL/GenBank/DDBJ databases">
        <title>Genomic Encyclopedia of Archaeal and Bacterial Type Strains, Phase II (KMG-II): from individual species to whole genera.</title>
        <authorList>
            <person name="Goeker M."/>
        </authorList>
    </citation>
    <scope>NUCLEOTIDE SEQUENCE [LARGE SCALE GENOMIC DNA]</scope>
    <source>
        <strain evidence="2 3">DSM 100065</strain>
    </source>
</reference>
<dbReference type="AlphaFoldDB" id="A0A2T1A630"/>
<dbReference type="GO" id="GO:0005886">
    <property type="term" value="C:plasma membrane"/>
    <property type="evidence" value="ECO:0007669"/>
    <property type="project" value="UniProtKB-SubCell"/>
</dbReference>
<dbReference type="Proteomes" id="UP000237752">
    <property type="component" value="Unassembled WGS sequence"/>
</dbReference>
<evidence type="ECO:0000313" key="2">
    <source>
        <dbReference type="EMBL" id="PRZ44050.1"/>
    </source>
</evidence>
<keyword evidence="1" id="KW-0472">Membrane</keyword>
<protein>
    <submittedName>
        <fullName evidence="2">ABC-2 type transport system permease protein</fullName>
    </submittedName>
</protein>
<dbReference type="RefSeq" id="WP_106347107.1">
    <property type="nucleotide sequence ID" value="NZ_PVUE01000001.1"/>
</dbReference>
<feature type="transmembrane region" description="Helical" evidence="1">
    <location>
        <begin position="75"/>
        <end position="97"/>
    </location>
</feature>
<keyword evidence="1" id="KW-0812">Transmembrane</keyword>
<dbReference type="PANTHER" id="PTHR37305:SF1">
    <property type="entry name" value="MEMBRANE PROTEIN"/>
    <property type="match status" value="1"/>
</dbReference>
<feature type="transmembrane region" description="Helical" evidence="1">
    <location>
        <begin position="187"/>
        <end position="212"/>
    </location>
</feature>
<proteinExistence type="predicted"/>
<dbReference type="EMBL" id="PVUE01000001">
    <property type="protein sequence ID" value="PRZ44050.1"/>
    <property type="molecule type" value="Genomic_DNA"/>
</dbReference>
<feature type="transmembrane region" description="Helical" evidence="1">
    <location>
        <begin position="123"/>
        <end position="144"/>
    </location>
</feature>
<keyword evidence="3" id="KW-1185">Reference proteome</keyword>
<name>A0A2T1A630_9ACTN</name>
<evidence type="ECO:0000256" key="1">
    <source>
        <dbReference type="SAM" id="Phobius"/>
    </source>
</evidence>
<sequence length="262" mass="27270">MAVDILRLDARLRRRSIIGYSLGMAAYVLVVVVIYPAFKDSSSLDNLVSSDSTVAALFGVTGSLTSPSGWLNANVYANFLPLILLLMTIGYGASAIAGQAEEGTLSLVTTLPLSRRRIAAQKLAVVLLLTIPVGVLTLAMALIGRWFQLEVALGPLLGATIGALLLGVDFGILALLVGAWTGSRGTALGVVSALAAASYLIGSLATTVQWMHPLRFVSLFYWSVGNNQLTDGLSATSVLVLIAVALIAAAAAVTAFDRLDVP</sequence>
<comment type="caution">
    <text evidence="2">The sequence shown here is derived from an EMBL/GenBank/DDBJ whole genome shotgun (WGS) entry which is preliminary data.</text>
</comment>
<feature type="transmembrane region" description="Helical" evidence="1">
    <location>
        <begin position="156"/>
        <end position="180"/>
    </location>
</feature>
<dbReference type="Pfam" id="PF12679">
    <property type="entry name" value="ABC2_membrane_2"/>
    <property type="match status" value="1"/>
</dbReference>
<evidence type="ECO:0000313" key="3">
    <source>
        <dbReference type="Proteomes" id="UP000237752"/>
    </source>
</evidence>
<organism evidence="2 3">
    <name type="scientific">Antricoccus suffuscus</name>
    <dbReference type="NCBI Taxonomy" id="1629062"/>
    <lineage>
        <taxon>Bacteria</taxon>
        <taxon>Bacillati</taxon>
        <taxon>Actinomycetota</taxon>
        <taxon>Actinomycetes</taxon>
        <taxon>Geodermatophilales</taxon>
        <taxon>Antricoccaceae</taxon>
        <taxon>Antricoccus</taxon>
    </lineage>
</organism>
<dbReference type="GO" id="GO:0140359">
    <property type="term" value="F:ABC-type transporter activity"/>
    <property type="evidence" value="ECO:0007669"/>
    <property type="project" value="InterPro"/>
</dbReference>
<dbReference type="OrthoDB" id="3686802at2"/>